<dbReference type="SUPFAM" id="SSF81321">
    <property type="entry name" value="Family A G protein-coupled receptor-like"/>
    <property type="match status" value="1"/>
</dbReference>
<dbReference type="AlphaFoldDB" id="A0A9D4E3P7"/>
<sequence length="371" mass="41986">MMNESNYRELTDFNQAKTVQYVPVICVVFITCLTGTVSNIFAIRYFNAKKNKSTDYFLLLTLSVINLLSCLYMFSIIGVLVHTATFTSDLECKIFSFLSHFFLSSSYFTVFDVSVFRFNKVYLRSTSTRMCAKLSVVCIFIIALFVSLPEWVSSGVSEFALSKHTDTKGKQCTTEDSADMRLLSKYVRITKGAIVVIISVALVVMYSLIVHKVKSSTGKLRSGSHVGTATSNIEMIPEQASNIQPVRSVTRSTNTASLTAITDSEHEQVGLSIRNQYRKRITPCAVNKRLRRRISRMAFMLSLTSILSLIPYLCISVSTTMSKHEYPAWMVFLYNSAIFFPCLTPFICGYCNTEFRNSVYKSVCRYTFWGK</sequence>
<evidence type="ECO:0000256" key="6">
    <source>
        <dbReference type="ARBA" id="ARBA00023170"/>
    </source>
</evidence>
<feature type="transmembrane region" description="Helical" evidence="7">
    <location>
        <begin position="94"/>
        <end position="118"/>
    </location>
</feature>
<feature type="transmembrane region" description="Helical" evidence="7">
    <location>
        <begin position="189"/>
        <end position="209"/>
    </location>
</feature>
<feature type="transmembrane region" description="Helical" evidence="7">
    <location>
        <begin position="331"/>
        <end position="351"/>
    </location>
</feature>
<dbReference type="EMBL" id="JAIWYP010000009">
    <property type="protein sequence ID" value="KAH3771569.1"/>
    <property type="molecule type" value="Genomic_DNA"/>
</dbReference>
<evidence type="ECO:0000313" key="9">
    <source>
        <dbReference type="EMBL" id="KAH3771569.1"/>
    </source>
</evidence>
<keyword evidence="2" id="KW-1003">Cell membrane</keyword>
<organism evidence="9 10">
    <name type="scientific">Dreissena polymorpha</name>
    <name type="common">Zebra mussel</name>
    <name type="synonym">Mytilus polymorpha</name>
    <dbReference type="NCBI Taxonomy" id="45954"/>
    <lineage>
        <taxon>Eukaryota</taxon>
        <taxon>Metazoa</taxon>
        <taxon>Spiralia</taxon>
        <taxon>Lophotrochozoa</taxon>
        <taxon>Mollusca</taxon>
        <taxon>Bivalvia</taxon>
        <taxon>Autobranchia</taxon>
        <taxon>Heteroconchia</taxon>
        <taxon>Euheterodonta</taxon>
        <taxon>Imparidentia</taxon>
        <taxon>Neoheterodontei</taxon>
        <taxon>Myida</taxon>
        <taxon>Dreissenoidea</taxon>
        <taxon>Dreissenidae</taxon>
        <taxon>Dreissena</taxon>
    </lineage>
</organism>
<dbReference type="InterPro" id="IPR000276">
    <property type="entry name" value="GPCR_Rhodpsn"/>
</dbReference>
<keyword evidence="5 7" id="KW-0472">Membrane</keyword>
<evidence type="ECO:0000256" key="2">
    <source>
        <dbReference type="ARBA" id="ARBA00022475"/>
    </source>
</evidence>
<evidence type="ECO:0000256" key="5">
    <source>
        <dbReference type="ARBA" id="ARBA00023136"/>
    </source>
</evidence>
<dbReference type="Gene3D" id="1.20.1070.10">
    <property type="entry name" value="Rhodopsin 7-helix transmembrane proteins"/>
    <property type="match status" value="1"/>
</dbReference>
<accession>A0A9D4E3P7</accession>
<evidence type="ECO:0000256" key="3">
    <source>
        <dbReference type="ARBA" id="ARBA00022692"/>
    </source>
</evidence>
<keyword evidence="6" id="KW-0675">Receptor</keyword>
<evidence type="ECO:0000259" key="8">
    <source>
        <dbReference type="PROSITE" id="PS50262"/>
    </source>
</evidence>
<protein>
    <recommendedName>
        <fullName evidence="8">G-protein coupled receptors family 1 profile domain-containing protein</fullName>
    </recommendedName>
</protein>
<proteinExistence type="predicted"/>
<evidence type="ECO:0000256" key="1">
    <source>
        <dbReference type="ARBA" id="ARBA00004651"/>
    </source>
</evidence>
<feature type="transmembrane region" description="Helical" evidence="7">
    <location>
        <begin position="57"/>
        <end position="82"/>
    </location>
</feature>
<dbReference type="GO" id="GO:0004930">
    <property type="term" value="F:G protein-coupled receptor activity"/>
    <property type="evidence" value="ECO:0007669"/>
    <property type="project" value="InterPro"/>
</dbReference>
<feature type="transmembrane region" description="Helical" evidence="7">
    <location>
        <begin position="298"/>
        <end position="319"/>
    </location>
</feature>
<keyword evidence="3 7" id="KW-0812">Transmembrane</keyword>
<keyword evidence="10" id="KW-1185">Reference proteome</keyword>
<name>A0A9D4E3P7_DREPO</name>
<reference evidence="9" key="2">
    <citation type="submission" date="2020-11" db="EMBL/GenBank/DDBJ databases">
        <authorList>
            <person name="McCartney M.A."/>
            <person name="Auch B."/>
            <person name="Kono T."/>
            <person name="Mallez S."/>
            <person name="Becker A."/>
            <person name="Gohl D.M."/>
            <person name="Silverstein K.A.T."/>
            <person name="Koren S."/>
            <person name="Bechman K.B."/>
            <person name="Herman A."/>
            <person name="Abrahante J.E."/>
            <person name="Garbe J."/>
        </authorList>
    </citation>
    <scope>NUCLEOTIDE SEQUENCE</scope>
    <source>
        <strain evidence="9">Duluth1</strain>
        <tissue evidence="9">Whole animal</tissue>
    </source>
</reference>
<comment type="caution">
    <text evidence="9">The sequence shown here is derived from an EMBL/GenBank/DDBJ whole genome shotgun (WGS) entry which is preliminary data.</text>
</comment>
<dbReference type="Proteomes" id="UP000828390">
    <property type="component" value="Unassembled WGS sequence"/>
</dbReference>
<dbReference type="PROSITE" id="PS50262">
    <property type="entry name" value="G_PROTEIN_RECEP_F1_2"/>
    <property type="match status" value="1"/>
</dbReference>
<dbReference type="InterPro" id="IPR017452">
    <property type="entry name" value="GPCR_Rhodpsn_7TM"/>
</dbReference>
<feature type="transmembrane region" description="Helical" evidence="7">
    <location>
        <begin position="130"/>
        <end position="148"/>
    </location>
</feature>
<gene>
    <name evidence="9" type="ORF">DPMN_172894</name>
</gene>
<evidence type="ECO:0000256" key="7">
    <source>
        <dbReference type="SAM" id="Phobius"/>
    </source>
</evidence>
<feature type="domain" description="G-protein coupled receptors family 1 profile" evidence="8">
    <location>
        <begin position="38"/>
        <end position="348"/>
    </location>
</feature>
<evidence type="ECO:0000256" key="4">
    <source>
        <dbReference type="ARBA" id="ARBA00022989"/>
    </source>
</evidence>
<dbReference type="PANTHER" id="PTHR24241">
    <property type="entry name" value="NEUROPEPTIDE RECEPTOR-RELATED G-PROTEIN COUPLED RECEPTOR"/>
    <property type="match status" value="1"/>
</dbReference>
<dbReference type="CDD" id="cd00637">
    <property type="entry name" value="7tm_classA_rhodopsin-like"/>
    <property type="match status" value="1"/>
</dbReference>
<reference evidence="9" key="1">
    <citation type="journal article" date="2019" name="bioRxiv">
        <title>The Genome of the Zebra Mussel, Dreissena polymorpha: A Resource for Invasive Species Research.</title>
        <authorList>
            <person name="McCartney M.A."/>
            <person name="Auch B."/>
            <person name="Kono T."/>
            <person name="Mallez S."/>
            <person name="Zhang Y."/>
            <person name="Obille A."/>
            <person name="Becker A."/>
            <person name="Abrahante J.E."/>
            <person name="Garbe J."/>
            <person name="Badalamenti J.P."/>
            <person name="Herman A."/>
            <person name="Mangelson H."/>
            <person name="Liachko I."/>
            <person name="Sullivan S."/>
            <person name="Sone E.D."/>
            <person name="Koren S."/>
            <person name="Silverstein K.A.T."/>
            <person name="Beckman K.B."/>
            <person name="Gohl D.M."/>
        </authorList>
    </citation>
    <scope>NUCLEOTIDE SEQUENCE</scope>
    <source>
        <strain evidence="9">Duluth1</strain>
        <tissue evidence="9">Whole animal</tissue>
    </source>
</reference>
<keyword evidence="4 7" id="KW-1133">Transmembrane helix</keyword>
<comment type="subcellular location">
    <subcellularLocation>
        <location evidence="1">Cell membrane</location>
        <topology evidence="1">Multi-pass membrane protein</topology>
    </subcellularLocation>
</comment>
<evidence type="ECO:0000313" key="10">
    <source>
        <dbReference type="Proteomes" id="UP000828390"/>
    </source>
</evidence>
<dbReference type="GO" id="GO:0005886">
    <property type="term" value="C:plasma membrane"/>
    <property type="evidence" value="ECO:0007669"/>
    <property type="project" value="UniProtKB-SubCell"/>
</dbReference>
<feature type="transmembrane region" description="Helical" evidence="7">
    <location>
        <begin position="20"/>
        <end position="45"/>
    </location>
</feature>
<dbReference type="Pfam" id="PF00001">
    <property type="entry name" value="7tm_1"/>
    <property type="match status" value="1"/>
</dbReference>